<dbReference type="Pfam" id="PF00106">
    <property type="entry name" value="adh_short"/>
    <property type="match status" value="1"/>
</dbReference>
<dbReference type="InterPro" id="IPR036291">
    <property type="entry name" value="NAD(P)-bd_dom_sf"/>
</dbReference>
<dbReference type="InterPro" id="IPR002347">
    <property type="entry name" value="SDR_fam"/>
</dbReference>
<keyword evidence="2" id="KW-0560">Oxidoreductase</keyword>
<proteinExistence type="inferred from homology"/>
<evidence type="ECO:0000256" key="4">
    <source>
        <dbReference type="RuleBase" id="RU000363"/>
    </source>
</evidence>
<dbReference type="PANTHER" id="PTHR44196">
    <property type="entry name" value="DEHYDROGENASE/REDUCTASE SDR FAMILY MEMBER 7B"/>
    <property type="match status" value="1"/>
</dbReference>
<dbReference type="EMBL" id="JABMIG020000116">
    <property type="protein sequence ID" value="KAL3791237.1"/>
    <property type="molecule type" value="Genomic_DNA"/>
</dbReference>
<evidence type="ECO:0000256" key="1">
    <source>
        <dbReference type="ARBA" id="ARBA00006484"/>
    </source>
</evidence>
<sequence>MFVTYTISLVLLLLTDSATAFHASFITRKPNPRPLSPLVSIQSRWAFSSAPLRPDSRVSPIDSISKMGATISKNPQDTHEIHLPNATQEQYRNKAILLTGASRGLGRSLAHALASCHPSLLILSGRDKEALESVKAECLQIATRTQATQDATHDEETIRVECLQCDLRDKSSVENLATSSLQLAKSSPSATIDILINNGGISSRSSFLETRLEVDERLMQVNFLSGAGLAKAVVPGMVERSGGRIVWISSVQGKIGTPYRTSYAASKFAVQGYCEALRAELASSNVSVHVVSPGYIRTNLSMSAVMGDGKAYSKMDETTANGTFIECCLFRRVKSRASLTRRSLRYAPPSFIVGADPHRVACEILTSVANNKSDFVVAATFSARAALWLKFLAPSFLEGLLMKRFEKGSLESKKDR</sequence>
<reference evidence="6 7" key="1">
    <citation type="journal article" date="2020" name="G3 (Bethesda)">
        <title>Improved Reference Genome for Cyclotella cryptica CCMP332, a Model for Cell Wall Morphogenesis, Salinity Adaptation, and Lipid Production in Diatoms (Bacillariophyta).</title>
        <authorList>
            <person name="Roberts W.R."/>
            <person name="Downey K.M."/>
            <person name="Ruck E.C."/>
            <person name="Traller J.C."/>
            <person name="Alverson A.J."/>
        </authorList>
    </citation>
    <scope>NUCLEOTIDE SEQUENCE [LARGE SCALE GENOMIC DNA]</scope>
    <source>
        <strain evidence="6 7">CCMP332</strain>
    </source>
</reference>
<name>A0ABD3PTQ4_9STRA</name>
<organism evidence="6 7">
    <name type="scientific">Cyclotella cryptica</name>
    <dbReference type="NCBI Taxonomy" id="29204"/>
    <lineage>
        <taxon>Eukaryota</taxon>
        <taxon>Sar</taxon>
        <taxon>Stramenopiles</taxon>
        <taxon>Ochrophyta</taxon>
        <taxon>Bacillariophyta</taxon>
        <taxon>Coscinodiscophyceae</taxon>
        <taxon>Thalassiosirophycidae</taxon>
        <taxon>Stephanodiscales</taxon>
        <taxon>Stephanodiscaceae</taxon>
        <taxon>Cyclotella</taxon>
    </lineage>
</organism>
<accession>A0ABD3PTQ4</accession>
<comment type="similarity">
    <text evidence="1 4">Belongs to the short-chain dehydrogenases/reductases (SDR) family.</text>
</comment>
<comment type="caution">
    <text evidence="6">The sequence shown here is derived from an EMBL/GenBank/DDBJ whole genome shotgun (WGS) entry which is preliminary data.</text>
</comment>
<evidence type="ECO:0000256" key="2">
    <source>
        <dbReference type="ARBA" id="ARBA00023002"/>
    </source>
</evidence>
<dbReference type="GO" id="GO:0016491">
    <property type="term" value="F:oxidoreductase activity"/>
    <property type="evidence" value="ECO:0007669"/>
    <property type="project" value="UniProtKB-KW"/>
</dbReference>
<dbReference type="InterPro" id="IPR020904">
    <property type="entry name" value="Sc_DH/Rdtase_CS"/>
</dbReference>
<dbReference type="Proteomes" id="UP001516023">
    <property type="component" value="Unassembled WGS sequence"/>
</dbReference>
<dbReference type="Gene3D" id="3.40.50.720">
    <property type="entry name" value="NAD(P)-binding Rossmann-like Domain"/>
    <property type="match status" value="1"/>
</dbReference>
<dbReference type="PRINTS" id="PR00081">
    <property type="entry name" value="GDHRDH"/>
</dbReference>
<dbReference type="AlphaFoldDB" id="A0ABD3PTQ4"/>
<dbReference type="PRINTS" id="PR00080">
    <property type="entry name" value="SDRFAMILY"/>
</dbReference>
<keyword evidence="7" id="KW-1185">Reference proteome</keyword>
<dbReference type="PROSITE" id="PS00061">
    <property type="entry name" value="ADH_SHORT"/>
    <property type="match status" value="1"/>
</dbReference>
<protein>
    <submittedName>
        <fullName evidence="6">Uncharacterized protein</fullName>
    </submittedName>
</protein>
<evidence type="ECO:0000256" key="3">
    <source>
        <dbReference type="ARBA" id="ARBA00037096"/>
    </source>
</evidence>
<feature type="signal peptide" evidence="5">
    <location>
        <begin position="1"/>
        <end position="20"/>
    </location>
</feature>
<dbReference type="SUPFAM" id="SSF51735">
    <property type="entry name" value="NAD(P)-binding Rossmann-fold domains"/>
    <property type="match status" value="1"/>
</dbReference>
<dbReference type="PANTHER" id="PTHR44196:SF1">
    <property type="entry name" value="DEHYDROGENASE_REDUCTASE SDR FAMILY MEMBER 7B"/>
    <property type="match status" value="1"/>
</dbReference>
<evidence type="ECO:0000313" key="6">
    <source>
        <dbReference type="EMBL" id="KAL3791237.1"/>
    </source>
</evidence>
<gene>
    <name evidence="6" type="ORF">HJC23_000854</name>
</gene>
<evidence type="ECO:0000313" key="7">
    <source>
        <dbReference type="Proteomes" id="UP001516023"/>
    </source>
</evidence>
<comment type="function">
    <text evidence="3">Putative oxidoreductase.</text>
</comment>
<evidence type="ECO:0000256" key="5">
    <source>
        <dbReference type="SAM" id="SignalP"/>
    </source>
</evidence>
<feature type="chain" id="PRO_5044862972" evidence="5">
    <location>
        <begin position="21"/>
        <end position="416"/>
    </location>
</feature>
<keyword evidence="5" id="KW-0732">Signal</keyword>